<keyword evidence="6 10" id="KW-0472">Membrane</keyword>
<evidence type="ECO:0000256" key="3">
    <source>
        <dbReference type="ARBA" id="ARBA00022692"/>
    </source>
</evidence>
<reference evidence="12 13" key="1">
    <citation type="submission" date="2023-08" db="EMBL/GenBank/DDBJ databases">
        <title>A Necator americanus chromosomal reference genome.</title>
        <authorList>
            <person name="Ilik V."/>
            <person name="Petrzelkova K.J."/>
            <person name="Pardy F."/>
            <person name="Fuh T."/>
            <person name="Niatou-Singa F.S."/>
            <person name="Gouil Q."/>
            <person name="Baker L."/>
            <person name="Ritchie M.E."/>
            <person name="Jex A.R."/>
            <person name="Gazzola D."/>
            <person name="Li H."/>
            <person name="Toshio Fujiwara R."/>
            <person name="Zhan B."/>
            <person name="Aroian R.V."/>
            <person name="Pafco B."/>
            <person name="Schwarz E.M."/>
        </authorList>
    </citation>
    <scope>NUCLEOTIDE SEQUENCE [LARGE SCALE GENOMIC DNA]</scope>
    <source>
        <strain evidence="12 13">Aroian</strain>
        <tissue evidence="12">Whole animal</tissue>
    </source>
</reference>
<dbReference type="InterPro" id="IPR045197">
    <property type="entry name" value="NUP210-like"/>
</dbReference>
<evidence type="ECO:0000256" key="10">
    <source>
        <dbReference type="SAM" id="Phobius"/>
    </source>
</evidence>
<comment type="subcellular location">
    <subcellularLocation>
        <location evidence="1">Nucleus membrane</location>
        <topology evidence="1">Single-pass membrane protein</topology>
    </subcellularLocation>
</comment>
<evidence type="ECO:0000259" key="11">
    <source>
        <dbReference type="SMART" id="SM00635"/>
    </source>
</evidence>
<dbReference type="PANTHER" id="PTHR23019">
    <property type="entry name" value="NUCLEAR PORE MEMBRANE GLYCOPROTEIN GP210-RELATED"/>
    <property type="match status" value="1"/>
</dbReference>
<gene>
    <name evidence="12" type="primary">Necator_chrI.g222</name>
    <name evidence="12" type="ORF">RB195_004101</name>
</gene>
<dbReference type="InterPro" id="IPR055097">
    <property type="entry name" value="Ig_NUP210_2nd"/>
</dbReference>
<dbReference type="SMART" id="SM00635">
    <property type="entry name" value="BID_2"/>
    <property type="match status" value="2"/>
</dbReference>
<feature type="transmembrane region" description="Helical" evidence="10">
    <location>
        <begin position="2034"/>
        <end position="2056"/>
    </location>
</feature>
<evidence type="ECO:0000313" key="12">
    <source>
        <dbReference type="EMBL" id="KAK6725577.1"/>
    </source>
</evidence>
<evidence type="ECO:0000256" key="8">
    <source>
        <dbReference type="ARBA" id="ARBA00023242"/>
    </source>
</evidence>
<feature type="region of interest" description="Disordered" evidence="9">
    <location>
        <begin position="32"/>
        <end position="160"/>
    </location>
</feature>
<dbReference type="Pfam" id="PF22963">
    <property type="entry name" value="Ig_NUP210_3rd"/>
    <property type="match status" value="1"/>
</dbReference>
<feature type="compositionally biased region" description="Polar residues" evidence="9">
    <location>
        <begin position="48"/>
        <end position="67"/>
    </location>
</feature>
<accession>A0ABR1BJY1</accession>
<evidence type="ECO:0000256" key="5">
    <source>
        <dbReference type="ARBA" id="ARBA00022989"/>
    </source>
</evidence>
<dbReference type="InterPro" id="IPR055094">
    <property type="entry name" value="NUP210_Ig15"/>
</dbReference>
<dbReference type="Pfam" id="PF24935">
    <property type="entry name" value="Ig_NUP210_6th"/>
    <property type="match status" value="1"/>
</dbReference>
<dbReference type="InterPro" id="IPR058779">
    <property type="entry name" value="Ig_NUP210_13th"/>
</dbReference>
<dbReference type="Pfam" id="PF22962">
    <property type="entry name" value="Ig_NUP210_7th"/>
    <property type="match status" value="1"/>
</dbReference>
<keyword evidence="7" id="KW-0325">Glycoprotein</keyword>
<dbReference type="Proteomes" id="UP001303046">
    <property type="component" value="Unassembled WGS sequence"/>
</dbReference>
<dbReference type="SUPFAM" id="SSF49373">
    <property type="entry name" value="Invasin/intimin cell-adhesion fragments"/>
    <property type="match status" value="1"/>
</dbReference>
<dbReference type="InterPro" id="IPR003343">
    <property type="entry name" value="Big_2"/>
</dbReference>
<dbReference type="PANTHER" id="PTHR23019:SF0">
    <property type="entry name" value="NUCLEAR PORE MEMBRANE GLYCOPROTEIN 210"/>
    <property type="match status" value="1"/>
</dbReference>
<dbReference type="InterPro" id="IPR056897">
    <property type="entry name" value="Ig_NUP210_4th"/>
</dbReference>
<dbReference type="Pfam" id="PF22957">
    <property type="entry name" value="NUP210_Ig"/>
    <property type="match status" value="1"/>
</dbReference>
<keyword evidence="13" id="KW-1185">Reference proteome</keyword>
<organism evidence="12 13">
    <name type="scientific">Necator americanus</name>
    <name type="common">Human hookworm</name>
    <dbReference type="NCBI Taxonomy" id="51031"/>
    <lineage>
        <taxon>Eukaryota</taxon>
        <taxon>Metazoa</taxon>
        <taxon>Ecdysozoa</taxon>
        <taxon>Nematoda</taxon>
        <taxon>Chromadorea</taxon>
        <taxon>Rhabditida</taxon>
        <taxon>Rhabditina</taxon>
        <taxon>Rhabditomorpha</taxon>
        <taxon>Strongyloidea</taxon>
        <taxon>Ancylostomatidae</taxon>
        <taxon>Bunostominae</taxon>
        <taxon>Necator</taxon>
    </lineage>
</organism>
<keyword evidence="4" id="KW-0732">Signal</keyword>
<sequence>MVEDSSKKKPMGVRIGKSFKDVNRELRAKLSNINKNLLPGSKERKPQSMGSSKQSPIIAKPTTNQPTRKIPSVTAHSPPRSPVQVRKKDSVTRSQTNKKKTSSDTAGTRDQSNTSQSKEKRKKEESEEFSPPSSSSPSSERKKSPVKKPDQLKPKMRKIYTEKQLKKMIDRLYKQTEILRADDPSVDTLLKETRESIQAIEALEKLYHHVHEESKIRTKRLMDEFERLKTMRQQHARDIDSQIAQQVRTEVDNKKELEEILNDSNVKNLVAKPVGSKEEVEQQSSFVVNMLRGHVVMPPSHSGGMIPTLGFLLCIFALIHNSSTYRLNVPRVLLPYHPNIPVKFILEVSQPSGGCFKWRSTRPDVVSVSPIGSKAAECSDRAEIRATAKAVSGEFSAVVFAEDSGSGTMLSCGVTVDQISKIRIKTTTKILFVDAAPARILVEALNAEGDTFSTLSEIPIEWELSHAGEGRPLRIVPFEQSTYEAPAEIVTLENKKKKGYIILVEGVLTGSATLTARFAEPHFKSIASDSLELTVVANLLLLPAHDLFLPVNAVVPFQVQIVKQSSTEVVPMPSSLYYLKVDSEAICLLDKMTSSIRALARGRTNIHLFSHNVDVKAKTGVRPPSTSINVVDPETIQWVIFEGGNWLLQTGTRYKLSVSLLDPHGNSMFISDNLRFDSVIPSDYFEIHIKSKNHTYFEVTPRKVGKTLLKSKFTAVLDENEKEQLTTGKVTGEQVVQIVDPVLITPSDVVFPYLPRRKTSFPLKVTGGSGLYDWSVADSTVCSIDSNGVLSSSSPGTTVVTASDKRNPAHKDVARVSVVDVLSLTFGKTRKEAEVGSNLILNVQLMGLGTDGSIPFTDCRAADFVVRSSDNSIFKPVPDSPPSLPTVGTGCSTVALKAVSSGDAKITVSFARYEATIDVSAYPALNVVNNDLSLAVGSSLNVRFEGGPRPWLHDSSNHYREASGDKLVTTNILDDVLNVKCKSEGGFTTLQLQVGNKPSSSLPLPAVSSIKLAVCCAVPTRLVISTIEGNQPKCPSNVRILLADASTKLALAAHGSCGSGIDRVLDSLNGFTVKWTTSNNSVLEVGEVEKDGEASAFAKGRDIAGSAVITAELSGKSRYRNHLKNSLELRLVKPVVGEPSKLVLWNEVVTLGTVRLIHGSGHFRVREMPGAPFTATVKDNMLTVTPKSQGSGSLRVEDVCVSGDPLDIPIKITDIHSLVIHGPQFMEVGSDAEVSVDAVDEGGSSFSRDHGALSNAVIEPSDPTVLVTKISGSLYRVRVLSVGGISLVASAKSTTGRVLNSLPHTIQVFSPLSLHPREVTLIPDSTFQLAVIGGPQPTPQIEFTLNNSKIATIEPNALITSKKLGYTSITGTVDIGGQHSSQNTVTLRVVSLTGIRAVASTHVTERGARVLLRVNGIDERESPFSFGGALYPFKITWTVSHPGVLQMVHPFGPSFSETDDNRFTVWLEGKSAGSAIVKVVVELTALAKQHFAGSTQVFEDLVEIRVEEPLMMKQPSLPVSTIRLAQNTELQLETAWPQSVVEYSVPSEFAGRLSVTKSGFVRTKSATGPATVVVRRIDLPDNETATVPLSVSKVDAMDVMLLTKLEPATLMSLSHLPVGAKIALKVVFRDSKGRELTSSSKISYRPHRFDLTDIVASNDNRTFTITLKSAGETVLKIWETNEPSQNVFVRISASEMLYPSTRLPIVSDIVCFVSPLAGIARWQSSDDRVEWLDVERGVAKLVNTGDTHITVHVAEQKLTTSLSINAAEQLVFTNDLPSFVTNAEGASFLFPLNVAANGTSSSHTAMTGCTEEQLAALSSIHAPFDCTASFANNKIGPAVNILSTKAVFLPKMGSYACLIERQEAGHVRLDIAGASQMELNVMARWLSGSNVHEAVTNTIFHMAMRVVETEVQLSDMDHKSAVLSLHVPTYQLRYVTANGCAADIITVTETRQSSGGNSAANKFFLVKLNVKSAALWSDLSEKCSVTVENSITGQTIHIPVRVRIVGQAAKQVYNALDSTGFIDFALIFLQHYSWIIPSLMWICLLGIISIAAYWFLRRRIWEKQGTFNDTSALRSPLSTSAVSRASMSMQSSPSFFRDSPLLKSTPIFGESMITSPRQQRPLGSKGEATLWSTDAARRK</sequence>
<dbReference type="InterPro" id="IPR056898">
    <property type="entry name" value="Ig_NUP210_6th"/>
</dbReference>
<feature type="domain" description="BIG2" evidence="11">
    <location>
        <begin position="738"/>
        <end position="814"/>
    </location>
</feature>
<dbReference type="InterPro" id="IPR055099">
    <property type="entry name" value="Ig_NUP210_7th"/>
</dbReference>
<dbReference type="EMBL" id="JAVFWL010000001">
    <property type="protein sequence ID" value="KAK6725577.1"/>
    <property type="molecule type" value="Genomic_DNA"/>
</dbReference>
<dbReference type="InterPro" id="IPR055096">
    <property type="entry name" value="Ig_NUP210_1st"/>
</dbReference>
<keyword evidence="8" id="KW-0539">Nucleus</keyword>
<dbReference type="InterPro" id="IPR055098">
    <property type="entry name" value="Ig_NUP210_3rd"/>
</dbReference>
<comment type="similarity">
    <text evidence="2">Belongs to the NUP210 family.</text>
</comment>
<protein>
    <recommendedName>
        <fullName evidence="11">BIG2 domain-containing protein</fullName>
    </recommendedName>
</protein>
<dbReference type="InterPro" id="IPR055095">
    <property type="entry name" value="NUP210_Ig_C"/>
</dbReference>
<dbReference type="Pfam" id="PF22969">
    <property type="entry name" value="Ig_NUP210_2nd"/>
    <property type="match status" value="1"/>
</dbReference>
<dbReference type="Pfam" id="PF26182">
    <property type="entry name" value="Ig_NUP210_5th"/>
    <property type="match status" value="1"/>
</dbReference>
<dbReference type="Pfam" id="PF22959">
    <property type="entry name" value="Ig_NUP210_15th"/>
    <property type="match status" value="1"/>
</dbReference>
<evidence type="ECO:0000256" key="1">
    <source>
        <dbReference type="ARBA" id="ARBA00004590"/>
    </source>
</evidence>
<feature type="region of interest" description="Disordered" evidence="9">
    <location>
        <begin position="2114"/>
        <end position="2139"/>
    </location>
</feature>
<evidence type="ECO:0000256" key="2">
    <source>
        <dbReference type="ARBA" id="ARBA00007313"/>
    </source>
</evidence>
<dbReference type="Pfam" id="PF22967">
    <property type="entry name" value="Ig_NUP210_1st"/>
    <property type="match status" value="1"/>
</dbReference>
<feature type="compositionally biased region" description="Basic and acidic residues" evidence="9">
    <location>
        <begin position="139"/>
        <end position="160"/>
    </location>
</feature>
<proteinExistence type="inferred from homology"/>
<evidence type="ECO:0000256" key="9">
    <source>
        <dbReference type="SAM" id="MobiDB-lite"/>
    </source>
</evidence>
<feature type="domain" description="BIG2" evidence="11">
    <location>
        <begin position="1308"/>
        <end position="1383"/>
    </location>
</feature>
<feature type="compositionally biased region" description="Low complexity" evidence="9">
    <location>
        <begin position="129"/>
        <end position="138"/>
    </location>
</feature>
<evidence type="ECO:0000313" key="13">
    <source>
        <dbReference type="Proteomes" id="UP001303046"/>
    </source>
</evidence>
<evidence type="ECO:0000256" key="4">
    <source>
        <dbReference type="ARBA" id="ARBA00022729"/>
    </source>
</evidence>
<evidence type="ECO:0000256" key="7">
    <source>
        <dbReference type="ARBA" id="ARBA00023180"/>
    </source>
</evidence>
<dbReference type="Pfam" id="PF02368">
    <property type="entry name" value="Big_2"/>
    <property type="match status" value="1"/>
</dbReference>
<keyword evidence="3 10" id="KW-0812">Transmembrane</keyword>
<keyword evidence="5 10" id="KW-1133">Transmembrane helix</keyword>
<evidence type="ECO:0000256" key="6">
    <source>
        <dbReference type="ARBA" id="ARBA00023136"/>
    </source>
</evidence>
<feature type="compositionally biased region" description="Polar residues" evidence="9">
    <location>
        <begin position="103"/>
        <end position="116"/>
    </location>
</feature>
<comment type="caution">
    <text evidence="12">The sequence shown here is derived from an EMBL/GenBank/DDBJ whole genome shotgun (WGS) entry which is preliminary data.</text>
</comment>
<dbReference type="Pfam" id="PF26181">
    <property type="entry name" value="Ig_NUP210_13th"/>
    <property type="match status" value="1"/>
</dbReference>
<dbReference type="Pfam" id="PF24991">
    <property type="entry name" value="Ig_NUP210_4th"/>
    <property type="match status" value="1"/>
</dbReference>
<dbReference type="Gene3D" id="2.60.40.1080">
    <property type="match status" value="1"/>
</dbReference>
<dbReference type="InterPro" id="IPR008964">
    <property type="entry name" value="Invasin/intimin_cell_adhesion"/>
</dbReference>
<name>A0ABR1BJY1_NECAM</name>